<evidence type="ECO:0000313" key="2">
    <source>
        <dbReference type="EMBL" id="CAA9276976.1"/>
    </source>
</evidence>
<dbReference type="AlphaFoldDB" id="A0A6J4JHL4"/>
<reference evidence="2" key="1">
    <citation type="submission" date="2020-02" db="EMBL/GenBank/DDBJ databases">
        <authorList>
            <person name="Meier V. D."/>
        </authorList>
    </citation>
    <scope>NUCLEOTIDE SEQUENCE</scope>
    <source>
        <strain evidence="2">AVDCRST_MAG27</strain>
    </source>
</reference>
<sequence>DAHRGDAASRGSPRPGRARRCWRRSQPAPRARPRGRRDALYAAGGARLRAAASGLCLGAAHPLRRAHLHGLPPNGCGGAAPPVGPHLAAGDVRGPAPRPCRPGAGSL</sequence>
<gene>
    <name evidence="2" type="ORF">AVDCRST_MAG27-3478</name>
</gene>
<feature type="non-terminal residue" evidence="2">
    <location>
        <position position="107"/>
    </location>
</feature>
<protein>
    <submittedName>
        <fullName evidence="2">Uncharacterized protein</fullName>
    </submittedName>
</protein>
<evidence type="ECO:0000256" key="1">
    <source>
        <dbReference type="SAM" id="MobiDB-lite"/>
    </source>
</evidence>
<dbReference type="EMBL" id="CADCTD010000158">
    <property type="protein sequence ID" value="CAA9276976.1"/>
    <property type="molecule type" value="Genomic_DNA"/>
</dbReference>
<feature type="region of interest" description="Disordered" evidence="1">
    <location>
        <begin position="87"/>
        <end position="107"/>
    </location>
</feature>
<proteinExistence type="predicted"/>
<organism evidence="2">
    <name type="scientific">uncultured Craurococcus sp</name>
    <dbReference type="NCBI Taxonomy" id="1135998"/>
    <lineage>
        <taxon>Bacteria</taxon>
        <taxon>Pseudomonadati</taxon>
        <taxon>Pseudomonadota</taxon>
        <taxon>Alphaproteobacteria</taxon>
        <taxon>Acetobacterales</taxon>
        <taxon>Acetobacteraceae</taxon>
        <taxon>Craurococcus</taxon>
        <taxon>environmental samples</taxon>
    </lineage>
</organism>
<accession>A0A6J4JHL4</accession>
<feature type="non-terminal residue" evidence="2">
    <location>
        <position position="1"/>
    </location>
</feature>
<feature type="region of interest" description="Disordered" evidence="1">
    <location>
        <begin position="1"/>
        <end position="37"/>
    </location>
</feature>
<name>A0A6J4JHL4_9PROT</name>